<gene>
    <name evidence="5" type="ORF">RNA01_44200</name>
</gene>
<keyword evidence="6" id="KW-1185">Reference proteome</keyword>
<dbReference type="SMART" id="SM00942">
    <property type="entry name" value="PriCT_1"/>
    <property type="match status" value="1"/>
</dbReference>
<evidence type="ECO:0000256" key="1">
    <source>
        <dbReference type="ARBA" id="ARBA00022801"/>
    </source>
</evidence>
<evidence type="ECO:0000259" key="3">
    <source>
        <dbReference type="SMART" id="SM00942"/>
    </source>
</evidence>
<reference evidence="5 6" key="1">
    <citation type="submission" date="2019-07" db="EMBL/GenBank/DDBJ databases">
        <title>Whole genome shotgun sequence of Rhizobium naphthalenivorans NBRC 107585.</title>
        <authorList>
            <person name="Hosoyama A."/>
            <person name="Uohara A."/>
            <person name="Ohji S."/>
            <person name="Ichikawa N."/>
        </authorList>
    </citation>
    <scope>NUCLEOTIDE SEQUENCE [LARGE SCALE GENOMIC DNA]</scope>
    <source>
        <strain evidence="5 6">NBRC 107585</strain>
    </source>
</reference>
<dbReference type="InterPro" id="IPR015330">
    <property type="entry name" value="DNA_primase/pol_bifunc_N"/>
</dbReference>
<dbReference type="Proteomes" id="UP000321717">
    <property type="component" value="Unassembled WGS sequence"/>
</dbReference>
<feature type="region of interest" description="Disordered" evidence="2">
    <location>
        <begin position="252"/>
        <end position="288"/>
    </location>
</feature>
<name>A0A512HPW1_9HYPH</name>
<dbReference type="SMART" id="SM00943">
    <property type="entry name" value="Prim-Pol"/>
    <property type="match status" value="1"/>
</dbReference>
<dbReference type="InterPro" id="IPR051620">
    <property type="entry name" value="ORF904-like_C"/>
</dbReference>
<evidence type="ECO:0000313" key="5">
    <source>
        <dbReference type="EMBL" id="GEO87488.1"/>
    </source>
</evidence>
<dbReference type="AlphaFoldDB" id="A0A512HPW1"/>
<dbReference type="Gene3D" id="3.30.720.160">
    <property type="entry name" value="Bifunctional DNA primase/polymerase, N-terminal"/>
    <property type="match status" value="1"/>
</dbReference>
<dbReference type="InterPro" id="IPR014820">
    <property type="entry name" value="PriCT_1"/>
</dbReference>
<sequence>MARRNQPPAQMAALRYRALGWIPLPVAPHSKRPLIAWTELQERMPETNEVRGWYAMWPQAGVAVVTGMRSGLVVLDVDPAHGGNAALAALEDVHGKLAETVEAMTGGGGRHLYFAHPGGDIRNRAGFAPGLDLRADGGIIVAPPSIHPSGKPYRWRQGHSPEEIALARLPVWLRDQEEAEAHGLGHPLSYWRALARKGVEAGRRNTTIASFTGHLLWHGVDPEVVMELMLGWNRLRCHPPLSDDEVVRTVHSIQETHRRHRSDAGVREGADDEEAGETGRQPKDLQSP</sequence>
<feature type="domain" description="Primase C-terminal 1" evidence="3">
    <location>
        <begin position="193"/>
        <end position="259"/>
    </location>
</feature>
<evidence type="ECO:0000256" key="2">
    <source>
        <dbReference type="SAM" id="MobiDB-lite"/>
    </source>
</evidence>
<dbReference type="Pfam" id="PF08708">
    <property type="entry name" value="PriCT_1"/>
    <property type="match status" value="1"/>
</dbReference>
<dbReference type="GO" id="GO:0016787">
    <property type="term" value="F:hydrolase activity"/>
    <property type="evidence" value="ECO:0007669"/>
    <property type="project" value="UniProtKB-KW"/>
</dbReference>
<comment type="caution">
    <text evidence="5">The sequence shown here is derived from an EMBL/GenBank/DDBJ whole genome shotgun (WGS) entry which is preliminary data.</text>
</comment>
<dbReference type="SUPFAM" id="SSF56747">
    <property type="entry name" value="Prim-pol domain"/>
    <property type="match status" value="1"/>
</dbReference>
<protein>
    <submittedName>
        <fullName evidence="5">DNA replication protein</fullName>
    </submittedName>
</protein>
<dbReference type="RefSeq" id="WP_147182293.1">
    <property type="nucleotide sequence ID" value="NZ_BJZP01000046.1"/>
</dbReference>
<dbReference type="EMBL" id="BJZP01000046">
    <property type="protein sequence ID" value="GEO87488.1"/>
    <property type="molecule type" value="Genomic_DNA"/>
</dbReference>
<dbReference type="Pfam" id="PF09250">
    <property type="entry name" value="Prim-Pol"/>
    <property type="match status" value="1"/>
</dbReference>
<dbReference type="PANTHER" id="PTHR35372">
    <property type="entry name" value="ATP BINDING PROTEIN-RELATED"/>
    <property type="match status" value="1"/>
</dbReference>
<evidence type="ECO:0000313" key="6">
    <source>
        <dbReference type="Proteomes" id="UP000321717"/>
    </source>
</evidence>
<organism evidence="5 6">
    <name type="scientific">Ciceribacter naphthalenivorans</name>
    <dbReference type="NCBI Taxonomy" id="1118451"/>
    <lineage>
        <taxon>Bacteria</taxon>
        <taxon>Pseudomonadati</taxon>
        <taxon>Pseudomonadota</taxon>
        <taxon>Alphaproteobacteria</taxon>
        <taxon>Hyphomicrobiales</taxon>
        <taxon>Rhizobiaceae</taxon>
        <taxon>Ciceribacter</taxon>
    </lineage>
</organism>
<feature type="domain" description="DNA primase/polymerase bifunctional N-terminal" evidence="4">
    <location>
        <begin position="13"/>
        <end position="173"/>
    </location>
</feature>
<keyword evidence="1" id="KW-0378">Hydrolase</keyword>
<dbReference type="PANTHER" id="PTHR35372:SF2">
    <property type="entry name" value="SF3 HELICASE DOMAIN-CONTAINING PROTEIN"/>
    <property type="match status" value="1"/>
</dbReference>
<dbReference type="OrthoDB" id="5453446at2"/>
<accession>A0A512HPW1</accession>
<dbReference type="CDD" id="cd04859">
    <property type="entry name" value="Prim_Pol"/>
    <property type="match status" value="1"/>
</dbReference>
<proteinExistence type="predicted"/>
<evidence type="ECO:0000259" key="4">
    <source>
        <dbReference type="SMART" id="SM00943"/>
    </source>
</evidence>